<name>A0A926NDA7_9BACI</name>
<dbReference type="Proteomes" id="UP000626844">
    <property type="component" value="Unassembled WGS sequence"/>
</dbReference>
<comment type="caution">
    <text evidence="1">The sequence shown here is derived from an EMBL/GenBank/DDBJ whole genome shotgun (WGS) entry which is preliminary data.</text>
</comment>
<keyword evidence="2" id="KW-1185">Reference proteome</keyword>
<proteinExistence type="predicted"/>
<reference evidence="1" key="1">
    <citation type="submission" date="2020-09" db="EMBL/GenBank/DDBJ databases">
        <title>A novel bacterium of genus Bacillus, isolated from South China Sea.</title>
        <authorList>
            <person name="Huang H."/>
            <person name="Mo K."/>
            <person name="Hu Y."/>
        </authorList>
    </citation>
    <scope>NUCLEOTIDE SEQUENCE</scope>
    <source>
        <strain evidence="1">IB182487</strain>
    </source>
</reference>
<gene>
    <name evidence="1" type="ORF">IC621_02660</name>
</gene>
<dbReference type="AlphaFoldDB" id="A0A926NDA7"/>
<dbReference type="EMBL" id="JACXAI010000002">
    <property type="protein sequence ID" value="MBD1379121.1"/>
    <property type="molecule type" value="Genomic_DNA"/>
</dbReference>
<organism evidence="1 2">
    <name type="scientific">Metabacillus arenae</name>
    <dbReference type="NCBI Taxonomy" id="2771434"/>
    <lineage>
        <taxon>Bacteria</taxon>
        <taxon>Bacillati</taxon>
        <taxon>Bacillota</taxon>
        <taxon>Bacilli</taxon>
        <taxon>Bacillales</taxon>
        <taxon>Bacillaceae</taxon>
        <taxon>Metabacillus</taxon>
    </lineage>
</organism>
<sequence length="131" mass="14948">MEITIVASDFKIVSNKIVAKNLLRIPDDIKVSFATGKTTLNVLFDSKSLTRAIKDLEKAANDLKSMQQLTIHKNQLTAKKDFLNLMDQFYSMAKVYGFTHDEIMNYAYESYLGLSGESSNKRKIRKAEEFL</sequence>
<evidence type="ECO:0000313" key="2">
    <source>
        <dbReference type="Proteomes" id="UP000626844"/>
    </source>
</evidence>
<protein>
    <submittedName>
        <fullName evidence="1">Uncharacterized protein</fullName>
    </submittedName>
</protein>
<accession>A0A926NDA7</accession>
<dbReference type="RefSeq" id="WP_191155450.1">
    <property type="nucleotide sequence ID" value="NZ_JACXAI010000002.1"/>
</dbReference>
<evidence type="ECO:0000313" key="1">
    <source>
        <dbReference type="EMBL" id="MBD1379121.1"/>
    </source>
</evidence>